<evidence type="ECO:0000256" key="1">
    <source>
        <dbReference type="ARBA" id="ARBA00001933"/>
    </source>
</evidence>
<dbReference type="InterPro" id="IPR037158">
    <property type="entry name" value="Thr_synth_N_sf"/>
</dbReference>
<evidence type="ECO:0000256" key="5">
    <source>
        <dbReference type="ARBA" id="ARBA00013028"/>
    </source>
</evidence>
<keyword evidence="9 12" id="KW-0663">Pyridoxal phosphate</keyword>
<dbReference type="eggNOG" id="COG0498">
    <property type="taxonomic scope" value="Bacteria"/>
</dbReference>
<dbReference type="EMBL" id="CP003629">
    <property type="protein sequence ID" value="AFQ44589.1"/>
    <property type="molecule type" value="Genomic_DNA"/>
</dbReference>
<evidence type="ECO:0000256" key="4">
    <source>
        <dbReference type="ARBA" id="ARBA00005517"/>
    </source>
</evidence>
<organism evidence="15 16">
    <name type="scientific">Desulfosporosinus meridiei (strain ATCC BAA-275 / DSM 13257 / KCTC 12902 / NCIMB 13706 / S10)</name>
    <dbReference type="NCBI Taxonomy" id="768704"/>
    <lineage>
        <taxon>Bacteria</taxon>
        <taxon>Bacillati</taxon>
        <taxon>Bacillota</taxon>
        <taxon>Clostridia</taxon>
        <taxon>Eubacteriales</taxon>
        <taxon>Desulfitobacteriaceae</taxon>
        <taxon>Desulfosporosinus</taxon>
    </lineage>
</organism>
<evidence type="ECO:0000313" key="16">
    <source>
        <dbReference type="Proteomes" id="UP000005262"/>
    </source>
</evidence>
<keyword evidence="15" id="KW-0456">Lyase</keyword>
<evidence type="ECO:0000256" key="2">
    <source>
        <dbReference type="ARBA" id="ARBA00003648"/>
    </source>
</evidence>
<evidence type="ECO:0000313" key="15">
    <source>
        <dbReference type="EMBL" id="AFQ44589.1"/>
    </source>
</evidence>
<proteinExistence type="inferred from homology"/>
<accession>J7IWQ6</accession>
<evidence type="ECO:0000256" key="7">
    <source>
        <dbReference type="ARBA" id="ARBA00022605"/>
    </source>
</evidence>
<gene>
    <name evidence="15" type="ordered locus">Desmer_2677</name>
</gene>
<dbReference type="Pfam" id="PF14821">
    <property type="entry name" value="Thr_synth_N"/>
    <property type="match status" value="1"/>
</dbReference>
<dbReference type="KEGG" id="dmi:Desmer_2677"/>
<dbReference type="NCBIfam" id="TIGR00260">
    <property type="entry name" value="thrC"/>
    <property type="match status" value="1"/>
</dbReference>
<dbReference type="HOGENOM" id="CLU_015170_3_1_9"/>
<evidence type="ECO:0000256" key="9">
    <source>
        <dbReference type="ARBA" id="ARBA00022898"/>
    </source>
</evidence>
<protein>
    <recommendedName>
        <fullName evidence="6 11">Threonine synthase</fullName>
        <ecNumber evidence="5 11">4.2.3.1</ecNumber>
    </recommendedName>
</protein>
<dbReference type="GO" id="GO:0030170">
    <property type="term" value="F:pyridoxal phosphate binding"/>
    <property type="evidence" value="ECO:0007669"/>
    <property type="project" value="InterPro"/>
</dbReference>
<dbReference type="STRING" id="768704.Desmer_2677"/>
<dbReference type="InterPro" id="IPR036052">
    <property type="entry name" value="TrpB-like_PALP_sf"/>
</dbReference>
<evidence type="ECO:0000259" key="13">
    <source>
        <dbReference type="Pfam" id="PF00291"/>
    </source>
</evidence>
<dbReference type="Pfam" id="PF00291">
    <property type="entry name" value="PALP"/>
    <property type="match status" value="1"/>
</dbReference>
<evidence type="ECO:0000256" key="6">
    <source>
        <dbReference type="ARBA" id="ARBA00018679"/>
    </source>
</evidence>
<evidence type="ECO:0000256" key="3">
    <source>
        <dbReference type="ARBA" id="ARBA00004979"/>
    </source>
</evidence>
<feature type="domain" description="Tryptophan synthase beta chain-like PALP" evidence="13">
    <location>
        <begin position="97"/>
        <end position="404"/>
    </location>
</feature>
<dbReference type="Gene3D" id="3.40.50.1100">
    <property type="match status" value="2"/>
</dbReference>
<dbReference type="InterPro" id="IPR029144">
    <property type="entry name" value="Thr_synth_N"/>
</dbReference>
<sequence length="493" mass="54501">MYESTRGNLYGQTASQAITLGMVPGGGLFVPSTFPNLNWQDLQGLTYGEVAKRVMMPYLSDFSEEAVAEIVKVYSDGRFDGEDPAPLVPVGNFGVLELWHGPTAAFKDMALQVLPDLLKNSLKHFNREEDVLILVATSGDTGKAALEGFKDREGMHIVVFYPAGGVSPVQERQMTTTEGLNTHVVGVVGGNFDQCQTAVKGIFASDTLKTQLQEKKLIFSSANSINWGRLLPQIVYYYWAYLQAVKQGTITPEGKINVVVPTGNFGNLQAAFYAKRMGLPINRIICASNSNNVLADFFKTGVYQSQRPFFQTISPSMDILVSSNFERFLYEMSGRDSEKIQSWYNASNQGEFSVDSATLKECQATVYAGWANEEETLQTIASSYEDYRYVFDPHTAVAMKVYEDYLSATKDQTFTVIASTASPFKFSSNVIRALAKYSNSNCSDEWEALAGLSQLTGWKIPLGLQGLDKKPEKKATPCSPEGIKELIKKMFIE</sequence>
<dbReference type="GO" id="GO:0009088">
    <property type="term" value="P:threonine biosynthetic process"/>
    <property type="evidence" value="ECO:0007669"/>
    <property type="project" value="UniProtKB-UniRule"/>
</dbReference>
<comment type="cofactor">
    <cofactor evidence="1 12">
        <name>pyridoxal 5'-phosphate</name>
        <dbReference type="ChEBI" id="CHEBI:597326"/>
    </cofactor>
</comment>
<dbReference type="PROSITE" id="PS00165">
    <property type="entry name" value="DEHYDRATASE_SER_THR"/>
    <property type="match status" value="1"/>
</dbReference>
<dbReference type="Proteomes" id="UP000005262">
    <property type="component" value="Chromosome"/>
</dbReference>
<evidence type="ECO:0000259" key="14">
    <source>
        <dbReference type="Pfam" id="PF14821"/>
    </source>
</evidence>
<keyword evidence="8" id="KW-0791">Threonine biosynthesis</keyword>
<dbReference type="Gene3D" id="3.90.1380.10">
    <property type="entry name" value="Threonine synthase, N-terminal domain"/>
    <property type="match status" value="1"/>
</dbReference>
<name>J7IWQ6_DESMD</name>
<dbReference type="UniPathway" id="UPA00050">
    <property type="reaction ID" value="UER00065"/>
</dbReference>
<reference evidence="15 16" key="1">
    <citation type="journal article" date="2012" name="J. Bacteriol.">
        <title>Complete genome sequences of Desulfosporosinus orientis DSM765T, Desulfosporosinus youngiae DSM17734T, Desulfosporosinus meridiei DSM13257T, and Desulfosporosinus acidiphilus DSM22704T.</title>
        <authorList>
            <person name="Pester M."/>
            <person name="Brambilla E."/>
            <person name="Alazard D."/>
            <person name="Rattei T."/>
            <person name="Weinmaier T."/>
            <person name="Han J."/>
            <person name="Lucas S."/>
            <person name="Lapidus A."/>
            <person name="Cheng J.F."/>
            <person name="Goodwin L."/>
            <person name="Pitluck S."/>
            <person name="Peters L."/>
            <person name="Ovchinnikova G."/>
            <person name="Teshima H."/>
            <person name="Detter J.C."/>
            <person name="Han C.S."/>
            <person name="Tapia R."/>
            <person name="Land M.L."/>
            <person name="Hauser L."/>
            <person name="Kyrpides N.C."/>
            <person name="Ivanova N.N."/>
            <person name="Pagani I."/>
            <person name="Huntmann M."/>
            <person name="Wei C.L."/>
            <person name="Davenport K.W."/>
            <person name="Daligault H."/>
            <person name="Chain P.S."/>
            <person name="Chen A."/>
            <person name="Mavromatis K."/>
            <person name="Markowitz V."/>
            <person name="Szeto E."/>
            <person name="Mikhailova N."/>
            <person name="Pati A."/>
            <person name="Wagner M."/>
            <person name="Woyke T."/>
            <person name="Ollivier B."/>
            <person name="Klenk H.P."/>
            <person name="Spring S."/>
            <person name="Loy A."/>
        </authorList>
    </citation>
    <scope>NUCLEOTIDE SEQUENCE [LARGE SCALE GENOMIC DNA]</scope>
    <source>
        <strain evidence="16">ATCC BAA-275 / DSM 13257 / NCIMB 13706 / S10</strain>
    </source>
</reference>
<evidence type="ECO:0000256" key="11">
    <source>
        <dbReference type="NCBIfam" id="TIGR00260"/>
    </source>
</evidence>
<dbReference type="PANTHER" id="PTHR43515:SF1">
    <property type="entry name" value="THREONINE SYNTHASE-LIKE 1"/>
    <property type="match status" value="1"/>
</dbReference>
<dbReference type="GO" id="GO:0004795">
    <property type="term" value="F:threonine synthase activity"/>
    <property type="evidence" value="ECO:0007669"/>
    <property type="project" value="UniProtKB-UniRule"/>
</dbReference>
<dbReference type="AlphaFoldDB" id="J7IWQ6"/>
<comment type="function">
    <text evidence="2">Catalyzes the gamma-elimination of phosphate from L-phosphohomoserine and the beta-addition of water to produce L-threonine.</text>
</comment>
<reference evidence="16" key="2">
    <citation type="submission" date="2012-08" db="EMBL/GenBank/DDBJ databases">
        <title>Finished genome of Desulfosporosinus meridiei DSM 13257.</title>
        <authorList>
            <person name="Huntemann M."/>
            <person name="Wei C.-L."/>
            <person name="Han J."/>
            <person name="Detter J.C."/>
            <person name="Han C."/>
            <person name="Davenport K."/>
            <person name="Daligault H."/>
            <person name="Erkkila T."/>
            <person name="Gu W."/>
            <person name="Munk A.C.C."/>
            <person name="Teshima H."/>
            <person name="Xu Y."/>
            <person name="Chain P."/>
            <person name="Tapia R."/>
            <person name="Chen A."/>
            <person name="Krypides N."/>
            <person name="Mavromatis K."/>
            <person name="Markowitz V."/>
            <person name="Szeto E."/>
            <person name="Ivanova N."/>
            <person name="Mikhailova N."/>
            <person name="Ovchinnikova G."/>
            <person name="Pagani I."/>
            <person name="Pati A."/>
            <person name="Goodwin L."/>
            <person name="Peters L."/>
            <person name="Pitluck S."/>
            <person name="Woyke T."/>
            <person name="Pester M."/>
            <person name="Spring S."/>
            <person name="Ollivier B."/>
            <person name="Rattei T."/>
            <person name="Klenk H.-P."/>
            <person name="Wagner M."/>
            <person name="Loy A."/>
        </authorList>
    </citation>
    <scope>NUCLEOTIDE SEQUENCE [LARGE SCALE GENOMIC DNA]</scope>
    <source>
        <strain evidence="16">ATCC BAA-275 / DSM 13257 / NCIMB 13706 / S10</strain>
    </source>
</reference>
<keyword evidence="16" id="KW-1185">Reference proteome</keyword>
<evidence type="ECO:0000256" key="12">
    <source>
        <dbReference type="PIRSR" id="PIRSR604450-51"/>
    </source>
</evidence>
<evidence type="ECO:0000256" key="8">
    <source>
        <dbReference type="ARBA" id="ARBA00022697"/>
    </source>
</evidence>
<dbReference type="SUPFAM" id="SSF53686">
    <property type="entry name" value="Tryptophan synthase beta subunit-like PLP-dependent enzymes"/>
    <property type="match status" value="1"/>
</dbReference>
<comment type="pathway">
    <text evidence="3">Amino-acid biosynthesis; L-threonine biosynthesis; L-threonine from L-aspartate: step 5/5.</text>
</comment>
<dbReference type="PANTHER" id="PTHR43515">
    <property type="entry name" value="THREONINE SYNTHASE-LIKE 1"/>
    <property type="match status" value="1"/>
</dbReference>
<comment type="similarity">
    <text evidence="4">Belongs to the threonine synthase family.</text>
</comment>
<feature type="domain" description="Threonine synthase N-terminal" evidence="14">
    <location>
        <begin position="2"/>
        <end position="72"/>
    </location>
</feature>
<feature type="modified residue" description="N6-(pyridoxal phosphate)lysine" evidence="12">
    <location>
        <position position="107"/>
    </location>
</feature>
<comment type="catalytic activity">
    <reaction evidence="10">
        <text>O-phospho-L-homoserine + H2O = L-threonine + phosphate</text>
        <dbReference type="Rhea" id="RHEA:10840"/>
        <dbReference type="ChEBI" id="CHEBI:15377"/>
        <dbReference type="ChEBI" id="CHEBI:43474"/>
        <dbReference type="ChEBI" id="CHEBI:57590"/>
        <dbReference type="ChEBI" id="CHEBI:57926"/>
        <dbReference type="EC" id="4.2.3.1"/>
    </reaction>
</comment>
<dbReference type="RefSeq" id="WP_014903502.1">
    <property type="nucleotide sequence ID" value="NC_018515.1"/>
</dbReference>
<dbReference type="GO" id="GO:0005737">
    <property type="term" value="C:cytoplasm"/>
    <property type="evidence" value="ECO:0007669"/>
    <property type="project" value="TreeGrafter"/>
</dbReference>
<dbReference type="InterPro" id="IPR000634">
    <property type="entry name" value="Ser/Thr_deHydtase_PyrdxlP-BS"/>
</dbReference>
<dbReference type="EC" id="4.2.3.1" evidence="5 11"/>
<dbReference type="CDD" id="cd01560">
    <property type="entry name" value="Thr-synth_2"/>
    <property type="match status" value="1"/>
</dbReference>
<dbReference type="InterPro" id="IPR001926">
    <property type="entry name" value="TrpB-like_PALP"/>
</dbReference>
<dbReference type="InterPro" id="IPR004450">
    <property type="entry name" value="Thr_synthase-like"/>
</dbReference>
<evidence type="ECO:0000256" key="10">
    <source>
        <dbReference type="ARBA" id="ARBA00049144"/>
    </source>
</evidence>
<dbReference type="OrthoDB" id="9763107at2"/>
<keyword evidence="7" id="KW-0028">Amino-acid biosynthesis</keyword>